<reference evidence="3 4" key="2">
    <citation type="submission" date="2018-06" db="EMBL/GenBank/DDBJ databases">
        <title>Metagenomic assembly of (sub)arctic Cyanobacteria and their associated microbiome from non-axenic cultures.</title>
        <authorList>
            <person name="Baurain D."/>
        </authorList>
    </citation>
    <scope>NUCLEOTIDE SEQUENCE [LARGE SCALE GENOMIC DNA]</scope>
    <source>
        <strain evidence="3">ULC129bin1</strain>
    </source>
</reference>
<sequence>MTHAPSPLQPQVKPSLKTRLWKGTLALIGGLAVLAQADAALAGMCRAELPRKIDAIVNGYTLKGSKVGILIEDLNPDTRTLYARSAQEKFVPASNVKLLTTAAALHNLGPDYSIRTSVFGKPNSANQDLYVVGRGDPTFTSYQLNLLANQLKQKGITRVNSLTAVDNYFAGPAANPYWDTEDYRAGYGAPTNSLILNRNELGFTLFPTRVGQPLRVAWDRPEFVRGWRIENNSRTIGSGNEFIDAGQKPGQKVMDVRGQLIAGSAAENTSIAVLDPGSYFAEQFQQSLNVYGISSAAVKVSAANSPEGLVELAAIQSPPLRAFIDPTNLYSVNIYAEAMLKALGRAAEPNSQNAYASGATAVSKVLTDLGVAPNSVSIVDGSGLSRKNQATPEAFVDTLQAIAKTQNASVYRNSLAIAGRSGTLSNRMRGTAAEGRFQGKTGTLSDTYTLSGYLSPPNHPPLALSILINNANAKSSDVRSLIDQIIVHAANLKDCD</sequence>
<dbReference type="GO" id="GO:0000270">
    <property type="term" value="P:peptidoglycan metabolic process"/>
    <property type="evidence" value="ECO:0007669"/>
    <property type="project" value="TreeGrafter"/>
</dbReference>
<comment type="similarity">
    <text evidence="1">Belongs to the peptidase S13 family.</text>
</comment>
<dbReference type="GO" id="GO:0004185">
    <property type="term" value="F:serine-type carboxypeptidase activity"/>
    <property type="evidence" value="ECO:0007669"/>
    <property type="project" value="InterPro"/>
</dbReference>
<protein>
    <submittedName>
        <fullName evidence="3">D-alanyl-D-alanine carboxypeptidase/D-alanyl-D-alanine-endopeptidase</fullName>
    </submittedName>
</protein>
<dbReference type="Gene3D" id="3.40.710.10">
    <property type="entry name" value="DD-peptidase/beta-lactamase superfamily"/>
    <property type="match status" value="2"/>
</dbReference>
<dbReference type="Proteomes" id="UP000249354">
    <property type="component" value="Unassembled WGS sequence"/>
</dbReference>
<dbReference type="PRINTS" id="PR00922">
    <property type="entry name" value="DADACBPTASE3"/>
</dbReference>
<dbReference type="Gene3D" id="3.50.80.20">
    <property type="entry name" value="D-Ala-D-Ala carboxypeptidase C, peptidase S13"/>
    <property type="match status" value="1"/>
</dbReference>
<organism evidence="3 4">
    <name type="scientific">Leptolyngbya foveolarum</name>
    <dbReference type="NCBI Taxonomy" id="47253"/>
    <lineage>
        <taxon>Bacteria</taxon>
        <taxon>Bacillati</taxon>
        <taxon>Cyanobacteriota</taxon>
        <taxon>Cyanophyceae</taxon>
        <taxon>Leptolyngbyales</taxon>
        <taxon>Leptolyngbyaceae</taxon>
        <taxon>Leptolyngbya group</taxon>
        <taxon>Leptolyngbya</taxon>
    </lineage>
</organism>
<dbReference type="PANTHER" id="PTHR30023">
    <property type="entry name" value="D-ALANYL-D-ALANINE CARBOXYPEPTIDASE"/>
    <property type="match status" value="1"/>
</dbReference>
<reference evidence="4" key="1">
    <citation type="submission" date="2018-04" db="EMBL/GenBank/DDBJ databases">
        <authorList>
            <person name="Cornet L."/>
        </authorList>
    </citation>
    <scope>NUCLEOTIDE SEQUENCE [LARGE SCALE GENOMIC DNA]</scope>
</reference>
<keyword evidence="3" id="KW-0121">Carboxypeptidase</keyword>
<dbReference type="NCBIfam" id="TIGR00666">
    <property type="entry name" value="PBP4"/>
    <property type="match status" value="1"/>
</dbReference>
<accession>A0A2W4VCY7</accession>
<gene>
    <name evidence="3" type="primary">dacB</name>
    <name evidence="3" type="ORF">DCF25_21115</name>
</gene>
<dbReference type="PANTHER" id="PTHR30023:SF0">
    <property type="entry name" value="PENICILLIN-SENSITIVE CARBOXYPEPTIDASE A"/>
    <property type="match status" value="1"/>
</dbReference>
<dbReference type="InterPro" id="IPR000667">
    <property type="entry name" value="Peptidase_S13"/>
</dbReference>
<evidence type="ECO:0000313" key="4">
    <source>
        <dbReference type="Proteomes" id="UP000249354"/>
    </source>
</evidence>
<keyword evidence="3" id="KW-0645">Protease</keyword>
<keyword evidence="2" id="KW-0378">Hydrolase</keyword>
<dbReference type="AlphaFoldDB" id="A0A2W4VCY7"/>
<proteinExistence type="inferred from homology"/>
<evidence type="ECO:0000256" key="2">
    <source>
        <dbReference type="ARBA" id="ARBA00022801"/>
    </source>
</evidence>
<dbReference type="Pfam" id="PF02113">
    <property type="entry name" value="Peptidase_S13"/>
    <property type="match status" value="1"/>
</dbReference>
<dbReference type="InterPro" id="IPR012338">
    <property type="entry name" value="Beta-lactam/transpept-like"/>
</dbReference>
<name>A0A2W4VCY7_9CYAN</name>
<dbReference type="EMBL" id="QBMC01000232">
    <property type="protein sequence ID" value="PZO09971.1"/>
    <property type="molecule type" value="Genomic_DNA"/>
</dbReference>
<evidence type="ECO:0000256" key="1">
    <source>
        <dbReference type="ARBA" id="ARBA00006096"/>
    </source>
</evidence>
<evidence type="ECO:0000313" key="3">
    <source>
        <dbReference type="EMBL" id="PZO09971.1"/>
    </source>
</evidence>
<comment type="caution">
    <text evidence="3">The sequence shown here is derived from an EMBL/GenBank/DDBJ whole genome shotgun (WGS) entry which is preliminary data.</text>
</comment>
<dbReference type="SUPFAM" id="SSF56601">
    <property type="entry name" value="beta-lactamase/transpeptidase-like"/>
    <property type="match status" value="1"/>
</dbReference>
<dbReference type="GO" id="GO:0006508">
    <property type="term" value="P:proteolysis"/>
    <property type="evidence" value="ECO:0007669"/>
    <property type="project" value="InterPro"/>
</dbReference>